<evidence type="ECO:0000313" key="3">
    <source>
        <dbReference type="EMBL" id="GAA0745676.1"/>
    </source>
</evidence>
<dbReference type="InterPro" id="IPR001296">
    <property type="entry name" value="Glyco_trans_1"/>
</dbReference>
<evidence type="ECO:0000313" key="4">
    <source>
        <dbReference type="Proteomes" id="UP001500736"/>
    </source>
</evidence>
<proteinExistence type="predicted"/>
<protein>
    <submittedName>
        <fullName evidence="3">Glycosyltransferase</fullName>
    </submittedName>
</protein>
<reference evidence="4" key="1">
    <citation type="journal article" date="2019" name="Int. J. Syst. Evol. Microbiol.">
        <title>The Global Catalogue of Microorganisms (GCM) 10K type strain sequencing project: providing services to taxonomists for standard genome sequencing and annotation.</title>
        <authorList>
            <consortium name="The Broad Institute Genomics Platform"/>
            <consortium name="The Broad Institute Genome Sequencing Center for Infectious Disease"/>
            <person name="Wu L."/>
            <person name="Ma J."/>
        </authorList>
    </citation>
    <scope>NUCLEOTIDE SEQUENCE [LARGE SCALE GENOMIC DNA]</scope>
    <source>
        <strain evidence="4">JCM 15976</strain>
    </source>
</reference>
<gene>
    <name evidence="3" type="ORF">GCM10009431_20960</name>
</gene>
<dbReference type="RefSeq" id="WP_343798105.1">
    <property type="nucleotide sequence ID" value="NZ_BAAAGF010000003.1"/>
</dbReference>
<organism evidence="3 4">
    <name type="scientific">Gaetbulibacter jejuensis</name>
    <dbReference type="NCBI Taxonomy" id="584607"/>
    <lineage>
        <taxon>Bacteria</taxon>
        <taxon>Pseudomonadati</taxon>
        <taxon>Bacteroidota</taxon>
        <taxon>Flavobacteriia</taxon>
        <taxon>Flavobacteriales</taxon>
        <taxon>Flavobacteriaceae</taxon>
        <taxon>Gaetbulibacter</taxon>
    </lineage>
</organism>
<dbReference type="InterPro" id="IPR028098">
    <property type="entry name" value="Glyco_trans_4-like_N"/>
</dbReference>
<dbReference type="SUPFAM" id="SSF53756">
    <property type="entry name" value="UDP-Glycosyltransferase/glycogen phosphorylase"/>
    <property type="match status" value="1"/>
</dbReference>
<sequence length="361" mass="40491">MSKSKINILFVLPSLKAGGAERVISFIASNLNPNKFTCTLIVVGQKKDAIYNTEAIEVLFLNKRRVLNAIPKLFKHILIKNPDIVVGSIAHVNRVLAMLSIFFFNTKFVGREASVLSIMNSFNTKKSVFQFPFFKNYHKYLDAVICQSIDMANDLILNNSFSKEKIHIINNPISGYLPIKSSKPITTVKEFITIGRLSKEKGHLRILEAISKLSFEYNYTIIGTGDEKDAIIQHAKHLGIIDNIKIIPHTNTVAQYLSNSDIFIQGSYVEGFPNALLESCVVGTPVIAFNAPGGTKEIIEESINGYIVENTTQFIETLNMMVQKVWDPKHINASVTKKYNKELILEKYEALFNSLSSKSKP</sequence>
<dbReference type="CDD" id="cd03811">
    <property type="entry name" value="GT4_GT28_WabH-like"/>
    <property type="match status" value="1"/>
</dbReference>
<dbReference type="Pfam" id="PF00534">
    <property type="entry name" value="Glycos_transf_1"/>
    <property type="match status" value="1"/>
</dbReference>
<dbReference type="Pfam" id="PF13439">
    <property type="entry name" value="Glyco_transf_4"/>
    <property type="match status" value="1"/>
</dbReference>
<feature type="domain" description="Glycosyl transferase family 1" evidence="1">
    <location>
        <begin position="186"/>
        <end position="318"/>
    </location>
</feature>
<name>A0ABP3UZT3_9FLAO</name>
<accession>A0ABP3UZT3</accession>
<feature type="domain" description="Glycosyltransferase subfamily 4-like N-terminal" evidence="2">
    <location>
        <begin position="18"/>
        <end position="173"/>
    </location>
</feature>
<keyword evidence="4" id="KW-1185">Reference proteome</keyword>
<dbReference type="Gene3D" id="3.40.50.2000">
    <property type="entry name" value="Glycogen Phosphorylase B"/>
    <property type="match status" value="2"/>
</dbReference>
<dbReference type="PANTHER" id="PTHR12526">
    <property type="entry name" value="GLYCOSYLTRANSFERASE"/>
    <property type="match status" value="1"/>
</dbReference>
<comment type="caution">
    <text evidence="3">The sequence shown here is derived from an EMBL/GenBank/DDBJ whole genome shotgun (WGS) entry which is preliminary data.</text>
</comment>
<evidence type="ECO:0000259" key="1">
    <source>
        <dbReference type="Pfam" id="PF00534"/>
    </source>
</evidence>
<dbReference type="Proteomes" id="UP001500736">
    <property type="component" value="Unassembled WGS sequence"/>
</dbReference>
<dbReference type="EMBL" id="BAAAGF010000003">
    <property type="protein sequence ID" value="GAA0745676.1"/>
    <property type="molecule type" value="Genomic_DNA"/>
</dbReference>
<dbReference type="PANTHER" id="PTHR12526:SF630">
    <property type="entry name" value="GLYCOSYLTRANSFERASE"/>
    <property type="match status" value="1"/>
</dbReference>
<evidence type="ECO:0000259" key="2">
    <source>
        <dbReference type="Pfam" id="PF13439"/>
    </source>
</evidence>